<gene>
    <name evidence="1" type="ORF">LCGC14_0769480</name>
</gene>
<dbReference type="EMBL" id="LAZR01001938">
    <property type="protein sequence ID" value="KKN36856.1"/>
    <property type="molecule type" value="Genomic_DNA"/>
</dbReference>
<comment type="caution">
    <text evidence="1">The sequence shown here is derived from an EMBL/GenBank/DDBJ whole genome shotgun (WGS) entry which is preliminary data.</text>
</comment>
<reference evidence="1" key="1">
    <citation type="journal article" date="2015" name="Nature">
        <title>Complex archaea that bridge the gap between prokaryotes and eukaryotes.</title>
        <authorList>
            <person name="Spang A."/>
            <person name="Saw J.H."/>
            <person name="Jorgensen S.L."/>
            <person name="Zaremba-Niedzwiedzka K."/>
            <person name="Martijn J."/>
            <person name="Lind A.E."/>
            <person name="van Eijk R."/>
            <person name="Schleper C."/>
            <person name="Guy L."/>
            <person name="Ettema T.J."/>
        </authorList>
    </citation>
    <scope>NUCLEOTIDE SEQUENCE</scope>
</reference>
<dbReference type="AlphaFoldDB" id="A0A0F9SIV6"/>
<dbReference type="Gene3D" id="3.40.50.450">
    <property type="match status" value="1"/>
</dbReference>
<sequence>MNQEWNNEVNSTFSLVTPPSLFFPTSGPKIFLAGSINMGEAPDWQAEIIKYIKETWTNCDVTVYNPRRAEIFTPEMEEEQVAWEACMLQNSDFILMHLAAGGGLSPISLLELGLYMKNEKLYLSIEEDYSRKYVTSIHYALSGANIITESANDSVECMRLSWSRSKRNR</sequence>
<proteinExistence type="predicted"/>
<protein>
    <submittedName>
        <fullName evidence="1">Uncharacterized protein</fullName>
    </submittedName>
</protein>
<dbReference type="Pfam" id="PF15891">
    <property type="entry name" value="Nuc_deoxyri_tr2"/>
    <property type="match status" value="1"/>
</dbReference>
<dbReference type="InterPro" id="IPR039470">
    <property type="entry name" value="Nuc_deoxyri_tr2"/>
</dbReference>
<accession>A0A0F9SIV6</accession>
<name>A0A0F9SIV6_9ZZZZ</name>
<organism evidence="1">
    <name type="scientific">marine sediment metagenome</name>
    <dbReference type="NCBI Taxonomy" id="412755"/>
    <lineage>
        <taxon>unclassified sequences</taxon>
        <taxon>metagenomes</taxon>
        <taxon>ecological metagenomes</taxon>
    </lineage>
</organism>
<evidence type="ECO:0000313" key="1">
    <source>
        <dbReference type="EMBL" id="KKN36856.1"/>
    </source>
</evidence>